<keyword evidence="4" id="KW-0813">Transport</keyword>
<dbReference type="GO" id="GO:0044614">
    <property type="term" value="C:nuclear pore cytoplasmic filaments"/>
    <property type="evidence" value="ECO:0007669"/>
    <property type="project" value="TreeGrafter"/>
</dbReference>
<evidence type="ECO:0000256" key="9">
    <source>
        <dbReference type="ARBA" id="ARBA00023132"/>
    </source>
</evidence>
<dbReference type="InterPro" id="IPR037665">
    <property type="entry name" value="Nucleoporin_S59-like"/>
</dbReference>
<feature type="region of interest" description="Disordered" evidence="11">
    <location>
        <begin position="333"/>
        <end position="352"/>
    </location>
</feature>
<evidence type="ECO:0000256" key="10">
    <source>
        <dbReference type="ARBA" id="ARBA00023242"/>
    </source>
</evidence>
<dbReference type="Proteomes" id="UP000182334">
    <property type="component" value="Chromosome I"/>
</dbReference>
<dbReference type="InterPro" id="IPR025574">
    <property type="entry name" value="Nucleoporin_FG_rpt"/>
</dbReference>
<organism evidence="13 14">
    <name type="scientific">Sungouiella intermedia</name>
    <dbReference type="NCBI Taxonomy" id="45354"/>
    <lineage>
        <taxon>Eukaryota</taxon>
        <taxon>Fungi</taxon>
        <taxon>Dikarya</taxon>
        <taxon>Ascomycota</taxon>
        <taxon>Saccharomycotina</taxon>
        <taxon>Pichiomycetes</taxon>
        <taxon>Metschnikowiaceae</taxon>
        <taxon>Sungouiella</taxon>
    </lineage>
</organism>
<evidence type="ECO:0000256" key="6">
    <source>
        <dbReference type="ARBA" id="ARBA00022816"/>
    </source>
</evidence>
<evidence type="ECO:0000259" key="12">
    <source>
        <dbReference type="PROSITE" id="PS51434"/>
    </source>
</evidence>
<evidence type="ECO:0000256" key="7">
    <source>
        <dbReference type="ARBA" id="ARBA00022927"/>
    </source>
</evidence>
<evidence type="ECO:0000313" key="14">
    <source>
        <dbReference type="Proteomes" id="UP000182334"/>
    </source>
</evidence>
<evidence type="ECO:0000256" key="5">
    <source>
        <dbReference type="ARBA" id="ARBA00022813"/>
    </source>
</evidence>
<dbReference type="Pfam" id="PF12110">
    <property type="entry name" value="Nup96"/>
    <property type="match status" value="2"/>
</dbReference>
<reference evidence="13 14" key="1">
    <citation type="submission" date="2016-10" db="EMBL/GenBank/DDBJ databases">
        <authorList>
            <person name="de Groot N.N."/>
        </authorList>
    </citation>
    <scope>NUCLEOTIDE SEQUENCE [LARGE SCALE GENOMIC DNA]</scope>
    <source>
        <strain evidence="13 14">CBS 141442</strain>
    </source>
</reference>
<dbReference type="EMBL" id="LT635756">
    <property type="protein sequence ID" value="SGZ48015.1"/>
    <property type="molecule type" value="Genomic_DNA"/>
</dbReference>
<feature type="region of interest" description="Disordered" evidence="11">
    <location>
        <begin position="127"/>
        <end position="171"/>
    </location>
</feature>
<dbReference type="Gene3D" id="3.30.1610.10">
    <property type="entry name" value="Peptidase S59, nucleoporin"/>
    <property type="match status" value="1"/>
</dbReference>
<dbReference type="GO" id="GO:0017056">
    <property type="term" value="F:structural constituent of nuclear pore"/>
    <property type="evidence" value="ECO:0007669"/>
    <property type="project" value="InterPro"/>
</dbReference>
<feature type="domain" description="Peptidase S59" evidence="12">
    <location>
        <begin position="513"/>
        <end position="657"/>
    </location>
</feature>
<dbReference type="GO" id="GO:0034398">
    <property type="term" value="P:telomere tethering at nuclear periphery"/>
    <property type="evidence" value="ECO:0007669"/>
    <property type="project" value="TreeGrafter"/>
</dbReference>
<dbReference type="GO" id="GO:0031965">
    <property type="term" value="C:nuclear membrane"/>
    <property type="evidence" value="ECO:0007669"/>
    <property type="project" value="UniProtKB-SubCell"/>
</dbReference>
<dbReference type="GO" id="GO:0006606">
    <property type="term" value="P:protein import into nucleus"/>
    <property type="evidence" value="ECO:0007669"/>
    <property type="project" value="TreeGrafter"/>
</dbReference>
<feature type="compositionally biased region" description="Low complexity" evidence="11">
    <location>
        <begin position="133"/>
        <end position="157"/>
    </location>
</feature>
<dbReference type="PANTHER" id="PTHR23198">
    <property type="entry name" value="NUCLEOPORIN"/>
    <property type="match status" value="1"/>
</dbReference>
<name>A0A1L0B9B0_9ASCO</name>
<dbReference type="SUPFAM" id="SSF82215">
    <property type="entry name" value="C-terminal autoproteolytic domain of nucleoporin nup98"/>
    <property type="match status" value="1"/>
</dbReference>
<dbReference type="Pfam" id="PF13634">
    <property type="entry name" value="Nucleoporin_FG"/>
    <property type="match status" value="2"/>
</dbReference>
<dbReference type="PROSITE" id="PS51434">
    <property type="entry name" value="NUP_C"/>
    <property type="match status" value="1"/>
</dbReference>
<evidence type="ECO:0000256" key="4">
    <source>
        <dbReference type="ARBA" id="ARBA00022448"/>
    </source>
</evidence>
<keyword evidence="6" id="KW-0509">mRNA transport</keyword>
<evidence type="ECO:0000256" key="11">
    <source>
        <dbReference type="SAM" id="MobiDB-lite"/>
    </source>
</evidence>
<keyword evidence="9" id="KW-0906">Nuclear pore complex</keyword>
<dbReference type="OrthoDB" id="3797628at2759"/>
<keyword evidence="10" id="KW-0539">Nucleus</keyword>
<keyword evidence="7" id="KW-0653">Protein transport</keyword>
<proteinExistence type="inferred from homology"/>
<dbReference type="STRING" id="45354.A0A1L0B9B0"/>
<evidence type="ECO:0000313" key="13">
    <source>
        <dbReference type="EMBL" id="SGZ48015.1"/>
    </source>
</evidence>
<evidence type="ECO:0000256" key="1">
    <source>
        <dbReference type="ARBA" id="ARBA00004567"/>
    </source>
</evidence>
<dbReference type="GO" id="GO:0000973">
    <property type="term" value="P:post-transcriptional tethering of RNA polymerase II gene DNA at nuclear periphery"/>
    <property type="evidence" value="ECO:0007669"/>
    <property type="project" value="TreeGrafter"/>
</dbReference>
<protein>
    <submittedName>
        <fullName evidence="13">CIC11C00000003311</fullName>
    </submittedName>
</protein>
<dbReference type="InterPro" id="IPR021967">
    <property type="entry name" value="Nup98_C"/>
</dbReference>
<dbReference type="GO" id="GO:0003723">
    <property type="term" value="F:RNA binding"/>
    <property type="evidence" value="ECO:0007669"/>
    <property type="project" value="TreeGrafter"/>
</dbReference>
<accession>A0A1L0B9B0</accession>
<evidence type="ECO:0000256" key="2">
    <source>
        <dbReference type="ARBA" id="ARBA00004620"/>
    </source>
</evidence>
<dbReference type="GO" id="GO:0044613">
    <property type="term" value="C:nuclear pore central transport channel"/>
    <property type="evidence" value="ECO:0007669"/>
    <property type="project" value="UniProtKB-ARBA"/>
</dbReference>
<dbReference type="Pfam" id="PF04096">
    <property type="entry name" value="Nucleoporin2"/>
    <property type="match status" value="1"/>
</dbReference>
<feature type="compositionally biased region" description="Basic and acidic residues" evidence="11">
    <location>
        <begin position="341"/>
        <end position="352"/>
    </location>
</feature>
<evidence type="ECO:0000256" key="8">
    <source>
        <dbReference type="ARBA" id="ARBA00023010"/>
    </source>
</evidence>
<dbReference type="GO" id="GO:0051028">
    <property type="term" value="P:mRNA transport"/>
    <property type="evidence" value="ECO:0007669"/>
    <property type="project" value="UniProtKB-KW"/>
</dbReference>
<dbReference type="InterPro" id="IPR036903">
    <property type="entry name" value="Nup98_auto-Pept-S59_dom_sf"/>
</dbReference>
<keyword evidence="14" id="KW-1185">Reference proteome</keyword>
<dbReference type="Gene3D" id="1.25.40.690">
    <property type="match status" value="1"/>
</dbReference>
<dbReference type="GO" id="GO:0008139">
    <property type="term" value="F:nuclear localization sequence binding"/>
    <property type="evidence" value="ECO:0007669"/>
    <property type="project" value="TreeGrafter"/>
</dbReference>
<gene>
    <name evidence="13" type="ORF">SAMEA4029010_CIC11G00000003311</name>
</gene>
<dbReference type="GO" id="GO:0006405">
    <property type="term" value="P:RNA export from nucleus"/>
    <property type="evidence" value="ECO:0007669"/>
    <property type="project" value="TreeGrafter"/>
</dbReference>
<feature type="compositionally biased region" description="Polar residues" evidence="11">
    <location>
        <begin position="220"/>
        <end position="249"/>
    </location>
</feature>
<feature type="region of interest" description="Disordered" evidence="11">
    <location>
        <begin position="215"/>
        <end position="249"/>
    </location>
</feature>
<dbReference type="PANTHER" id="PTHR23198:SF6">
    <property type="entry name" value="NUCLEAR PORE COMPLEX PROTEIN NUP98-NUP96"/>
    <property type="match status" value="1"/>
</dbReference>
<sequence>MSTGWGTSSGFGGQLAISGTAQQPATAGFGASSNNAFGQKPLLSANTTQNTSGGLFGNSASGGGMFGQNPQNLALGGLFGSSNANLTSNSTTNQPSNGGLFGNSNITANSANTGLFGSSSNKPATGLTGGLFGNSSTGGNNATGNSTTGTFGTGNSNPAAPSGGLFGNSTNTTGGGLFTNSGAANTTSNASGGLFGAKPATGGLFGSTSAPPATGGLFGGSSTNTAPQANSGGLFSKPPSSTGGLFGNSSTLNKPAGGLFGASSSNSGGLFGNSSSSTQQTNGLFGQANTGLGGGIAATTTNNSNPYLSSLILSTINRTDAAMPLSITGTLFGRTAPSSSKDSEAPKSKEKSSLLSKLAQTFNIFRTKVDSESTDSSFSRLKGIFTQLNFVKNDQVINKAKYSVTKPRNTSSAFVLLLENRGADVKRLVIKSKPLKFHLINADKVFNAKRKRVLALALQTTSQFNNLTDDDESESEQALLAERKERQVAEEVPIKVAPTETKISEETEHEENIEGYWCSPSIKELRKLRSVDLANVDNFIVGKYNVGQIAYNYPVDLSALFSRCDEEGLSVAEELFGKIIKMRECVVQVYDIDEGSNFSKPPIGFELNVPATITIKTPPKKKISKQDHIKRLQNMTGMEFVTFDPLTDNWTFKVKHFSVWGLIDDSEDEEEDAEMKRLRELKKKQDLQESEASVIYSKIYENEEYTQLLKRQKIGRSLKGVPGGWDYDATIQSGGALVQKQKLVQDEINRLLNIYKEDKSVDALAANASDITLESDPEDVRSPASVGVESPIYSDEVENYDYLKQIVSVLPPNTDLNDLIDEKAYEPDVEDEAIFDNFNRQSTLATSKDWLLQLELANDIDSALTPYLAIPRNQKLSLKAVNDILFSDFDRSSVDSDQISTPIKEVPLGAKLIAAPPSFEPTTVSRLIQSLLLKADVQVRSNKFPRLQLNQSLSFRDIISFIGETDSDSEALALASILFDKIDISTIEKYSKVVTSHAGNSSLIQRLELLEQRKQLEQWLKKNNLDDMESDGDSLALIENFIIHGEIKPAIQLALSSKNTHLAVLLNLIDSNDATVKTLAKSQLDDWRINNAMEFVPSQLVSIYQILAGQFDIANGSFITIVGLHIFYGNPAESLESVFKSIDGEGNDNFADILKIYTTLKLEGLSASIGCIKNSHLSEKVKWELLSVLNASYGQNILLTIGDDVKESFGSLLATNGLWKEAIFVFSTLSDDDKVRMLIRKTVIANIEHIKGQTNDEEEYVVKVLGVPRSLVYEAVAIERANQKDYWKQGVALVEAELWSDAHECVCKHLGPAAVIDNDYELKKELRTVIASFPQHGSIIPKWKQGAGLYSGYFDVLDSFSQQACINSEDLSTLLNNLALMSDYDSFDVKVAIKLMSKKIADIALETKEKLPDLRKKISALQLGDNERRYLDSRLVAVGL</sequence>
<evidence type="ECO:0000256" key="3">
    <source>
        <dbReference type="ARBA" id="ARBA00008926"/>
    </source>
</evidence>
<keyword evidence="5" id="KW-0068">Autocatalytic cleavage</keyword>
<comment type="similarity">
    <text evidence="3">Belongs to the nucleoporin GLFG family.</text>
</comment>
<dbReference type="InterPro" id="IPR007230">
    <property type="entry name" value="Nup98_auto-Pept-S59_dom"/>
</dbReference>
<keyword evidence="8" id="KW-0811">Translocation</keyword>
<comment type="subcellular location">
    <subcellularLocation>
        <location evidence="2">Nucleus membrane</location>
        <topology evidence="2">Peripheral membrane protein</topology>
        <orientation evidence="2">Nucleoplasmic side</orientation>
    </subcellularLocation>
    <subcellularLocation>
        <location evidence="1">Nucleus</location>
        <location evidence="1">Nuclear pore complex</location>
    </subcellularLocation>
</comment>